<dbReference type="Proteomes" id="UP000623467">
    <property type="component" value="Unassembled WGS sequence"/>
</dbReference>
<keyword evidence="3" id="KW-1185">Reference proteome</keyword>
<proteinExistence type="predicted"/>
<accession>A0A8H7DC31</accession>
<comment type="caution">
    <text evidence="2">The sequence shown here is derived from an EMBL/GenBank/DDBJ whole genome shotgun (WGS) entry which is preliminary data.</text>
</comment>
<organism evidence="2 3">
    <name type="scientific">Mycena sanguinolenta</name>
    <dbReference type="NCBI Taxonomy" id="230812"/>
    <lineage>
        <taxon>Eukaryota</taxon>
        <taxon>Fungi</taxon>
        <taxon>Dikarya</taxon>
        <taxon>Basidiomycota</taxon>
        <taxon>Agaricomycotina</taxon>
        <taxon>Agaricomycetes</taxon>
        <taxon>Agaricomycetidae</taxon>
        <taxon>Agaricales</taxon>
        <taxon>Marasmiineae</taxon>
        <taxon>Mycenaceae</taxon>
        <taxon>Mycena</taxon>
    </lineage>
</organism>
<name>A0A8H7DC31_9AGAR</name>
<evidence type="ECO:0000313" key="3">
    <source>
        <dbReference type="Proteomes" id="UP000623467"/>
    </source>
</evidence>
<reference evidence="2" key="1">
    <citation type="submission" date="2020-05" db="EMBL/GenBank/DDBJ databases">
        <title>Mycena genomes resolve the evolution of fungal bioluminescence.</title>
        <authorList>
            <person name="Tsai I.J."/>
        </authorList>
    </citation>
    <scope>NUCLEOTIDE SEQUENCE</scope>
    <source>
        <strain evidence="2">160909Yilan</strain>
    </source>
</reference>
<gene>
    <name evidence="2" type="ORF">MSAN_00628300</name>
</gene>
<evidence type="ECO:0000313" key="2">
    <source>
        <dbReference type="EMBL" id="KAF7369984.1"/>
    </source>
</evidence>
<feature type="region of interest" description="Disordered" evidence="1">
    <location>
        <begin position="25"/>
        <end position="55"/>
    </location>
</feature>
<evidence type="ECO:0000256" key="1">
    <source>
        <dbReference type="SAM" id="MobiDB-lite"/>
    </source>
</evidence>
<sequence length="105" mass="11141">MSFGSQCTLCRYSPPQGLSTLAGITTPTPPVQPSGVKAECVPPTTPPAPAPVSRGGSIPLHRTFLGVGHHLNIHSPTLITMHFCVWIPHSSPQMYPSTVLHVRPA</sequence>
<dbReference type="EMBL" id="JACAZH010000004">
    <property type="protein sequence ID" value="KAF7369984.1"/>
    <property type="molecule type" value="Genomic_DNA"/>
</dbReference>
<dbReference type="AlphaFoldDB" id="A0A8H7DC31"/>
<protein>
    <submittedName>
        <fullName evidence="2">Uncharacterized protein</fullName>
    </submittedName>
</protein>